<feature type="compositionally biased region" description="Basic and acidic residues" evidence="1">
    <location>
        <begin position="43"/>
        <end position="53"/>
    </location>
</feature>
<feature type="region of interest" description="Disordered" evidence="1">
    <location>
        <begin position="32"/>
        <end position="53"/>
    </location>
</feature>
<keyword evidence="3" id="KW-1185">Reference proteome</keyword>
<evidence type="ECO:0000256" key="1">
    <source>
        <dbReference type="SAM" id="MobiDB-lite"/>
    </source>
</evidence>
<evidence type="ECO:0000313" key="3">
    <source>
        <dbReference type="Proteomes" id="UP001054945"/>
    </source>
</evidence>
<comment type="caution">
    <text evidence="2">The sequence shown here is derived from an EMBL/GenBank/DDBJ whole genome shotgun (WGS) entry which is preliminary data.</text>
</comment>
<accession>A0AAV4NCI0</accession>
<protein>
    <submittedName>
        <fullName evidence="2">Uncharacterized protein</fullName>
    </submittedName>
</protein>
<gene>
    <name evidence="2" type="ORF">CEXT_592521</name>
</gene>
<sequence length="99" mass="11351">MFLKEEQVKCAKCKRIMVGSSVRTLTVKVWGKVHPPRAPNSNKSHESGESSYREKGEICFTARVTKENQHCEILICFYKKVDIDMTHAITGAFHWYTSS</sequence>
<dbReference type="AlphaFoldDB" id="A0AAV4NCI0"/>
<organism evidence="2 3">
    <name type="scientific">Caerostris extrusa</name>
    <name type="common">Bark spider</name>
    <name type="synonym">Caerostris bankana</name>
    <dbReference type="NCBI Taxonomy" id="172846"/>
    <lineage>
        <taxon>Eukaryota</taxon>
        <taxon>Metazoa</taxon>
        <taxon>Ecdysozoa</taxon>
        <taxon>Arthropoda</taxon>
        <taxon>Chelicerata</taxon>
        <taxon>Arachnida</taxon>
        <taxon>Araneae</taxon>
        <taxon>Araneomorphae</taxon>
        <taxon>Entelegynae</taxon>
        <taxon>Araneoidea</taxon>
        <taxon>Araneidae</taxon>
        <taxon>Caerostris</taxon>
    </lineage>
</organism>
<dbReference type="EMBL" id="BPLR01003201">
    <property type="protein sequence ID" value="GIX82069.1"/>
    <property type="molecule type" value="Genomic_DNA"/>
</dbReference>
<reference evidence="2 3" key="1">
    <citation type="submission" date="2021-06" db="EMBL/GenBank/DDBJ databases">
        <title>Caerostris extrusa draft genome.</title>
        <authorList>
            <person name="Kono N."/>
            <person name="Arakawa K."/>
        </authorList>
    </citation>
    <scope>NUCLEOTIDE SEQUENCE [LARGE SCALE GENOMIC DNA]</scope>
</reference>
<name>A0AAV4NCI0_CAEEX</name>
<dbReference type="Proteomes" id="UP001054945">
    <property type="component" value="Unassembled WGS sequence"/>
</dbReference>
<proteinExistence type="predicted"/>
<evidence type="ECO:0000313" key="2">
    <source>
        <dbReference type="EMBL" id="GIX82069.1"/>
    </source>
</evidence>